<feature type="transmembrane region" description="Helical" evidence="6">
    <location>
        <begin position="158"/>
        <end position="176"/>
    </location>
</feature>
<sequence>MPLLAAYYYFESEKLYTGVIAYTILHWFGDMVLFFNYKFSLLVGGISFTIGYITLANAFTINWSQFPVIAIFLALPFIVYQQYKISEFVDVKKPISICMFIYCCILDYCLIRTAARIDQYGFTNIYFLLGYIGYAIFMLSDFILILTMWGKIKRPCKMEILGTYMLAQLMLIIAVMH</sequence>
<gene>
    <name evidence="7" type="ORF">TVAG_277910</name>
</gene>
<dbReference type="OrthoDB" id="2133758at2759"/>
<dbReference type="GO" id="GO:0016787">
    <property type="term" value="F:hydrolase activity"/>
    <property type="evidence" value="ECO:0000318"/>
    <property type="project" value="GO_Central"/>
</dbReference>
<keyword evidence="4 6" id="KW-1133">Transmembrane helix</keyword>
<evidence type="ECO:0000313" key="8">
    <source>
        <dbReference type="Proteomes" id="UP000001542"/>
    </source>
</evidence>
<feature type="transmembrane region" description="Helical" evidence="6">
    <location>
        <begin position="65"/>
        <end position="83"/>
    </location>
</feature>
<dbReference type="VEuPathDB" id="TrichDB:TVAG_277910"/>
<organism evidence="7 8">
    <name type="scientific">Trichomonas vaginalis (strain ATCC PRA-98 / G3)</name>
    <dbReference type="NCBI Taxonomy" id="412133"/>
    <lineage>
        <taxon>Eukaryota</taxon>
        <taxon>Metamonada</taxon>
        <taxon>Parabasalia</taxon>
        <taxon>Trichomonadida</taxon>
        <taxon>Trichomonadidae</taxon>
        <taxon>Trichomonas</taxon>
    </lineage>
</organism>
<dbReference type="PANTHER" id="PTHR31885">
    <property type="entry name" value="GH04784P"/>
    <property type="match status" value="1"/>
</dbReference>
<evidence type="ECO:0000256" key="6">
    <source>
        <dbReference type="SAM" id="Phobius"/>
    </source>
</evidence>
<accession>A2DU32</accession>
<protein>
    <recommendedName>
        <fullName evidence="9">YhhN-like protein</fullName>
    </recommendedName>
</protein>
<reference evidence="7" key="2">
    <citation type="journal article" date="2007" name="Science">
        <title>Draft genome sequence of the sexually transmitted pathogen Trichomonas vaginalis.</title>
        <authorList>
            <person name="Carlton J.M."/>
            <person name="Hirt R.P."/>
            <person name="Silva J.C."/>
            <person name="Delcher A.L."/>
            <person name="Schatz M."/>
            <person name="Zhao Q."/>
            <person name="Wortman J.R."/>
            <person name="Bidwell S.L."/>
            <person name="Alsmark U.C.M."/>
            <person name="Besteiro S."/>
            <person name="Sicheritz-Ponten T."/>
            <person name="Noel C.J."/>
            <person name="Dacks J.B."/>
            <person name="Foster P.G."/>
            <person name="Simillion C."/>
            <person name="Van de Peer Y."/>
            <person name="Miranda-Saavedra D."/>
            <person name="Barton G.J."/>
            <person name="Westrop G.D."/>
            <person name="Mueller S."/>
            <person name="Dessi D."/>
            <person name="Fiori P.L."/>
            <person name="Ren Q."/>
            <person name="Paulsen I."/>
            <person name="Zhang H."/>
            <person name="Bastida-Corcuera F.D."/>
            <person name="Simoes-Barbosa A."/>
            <person name="Brown M.T."/>
            <person name="Hayes R.D."/>
            <person name="Mukherjee M."/>
            <person name="Okumura C.Y."/>
            <person name="Schneider R."/>
            <person name="Smith A.J."/>
            <person name="Vanacova S."/>
            <person name="Villalvazo M."/>
            <person name="Haas B.J."/>
            <person name="Pertea M."/>
            <person name="Feldblyum T.V."/>
            <person name="Utterback T.R."/>
            <person name="Shu C.L."/>
            <person name="Osoegawa K."/>
            <person name="de Jong P.J."/>
            <person name="Hrdy I."/>
            <person name="Horvathova L."/>
            <person name="Zubacova Z."/>
            <person name="Dolezal P."/>
            <person name="Malik S.B."/>
            <person name="Logsdon J.M. Jr."/>
            <person name="Henze K."/>
            <person name="Gupta A."/>
            <person name="Wang C.C."/>
            <person name="Dunne R.L."/>
            <person name="Upcroft J.A."/>
            <person name="Upcroft P."/>
            <person name="White O."/>
            <person name="Salzberg S.L."/>
            <person name="Tang P."/>
            <person name="Chiu C.-H."/>
            <person name="Lee Y.-S."/>
            <person name="Embley T.M."/>
            <person name="Coombs G.H."/>
            <person name="Mottram J.C."/>
            <person name="Tachezy J."/>
            <person name="Fraser-Liggett C.M."/>
            <person name="Johnson P.J."/>
        </authorList>
    </citation>
    <scope>NUCLEOTIDE SEQUENCE [LARGE SCALE GENOMIC DNA]</scope>
    <source>
        <strain evidence="7">G3</strain>
    </source>
</reference>
<comment type="subcellular location">
    <subcellularLocation>
        <location evidence="1">Membrane</location>
        <topology evidence="1">Multi-pass membrane protein</topology>
    </subcellularLocation>
</comment>
<keyword evidence="3 6" id="KW-0812">Transmembrane</keyword>
<evidence type="ECO:0000256" key="4">
    <source>
        <dbReference type="ARBA" id="ARBA00022989"/>
    </source>
</evidence>
<evidence type="ECO:0000256" key="2">
    <source>
        <dbReference type="ARBA" id="ARBA00007375"/>
    </source>
</evidence>
<dbReference type="PANTHER" id="PTHR31885:SF6">
    <property type="entry name" value="GH04784P"/>
    <property type="match status" value="1"/>
</dbReference>
<feature type="transmembrane region" description="Helical" evidence="6">
    <location>
        <begin position="41"/>
        <end position="59"/>
    </location>
</feature>
<dbReference type="KEGG" id="tva:4774034"/>
<dbReference type="GO" id="GO:0016020">
    <property type="term" value="C:membrane"/>
    <property type="evidence" value="ECO:0000318"/>
    <property type="project" value="GO_Central"/>
</dbReference>
<dbReference type="Proteomes" id="UP000001542">
    <property type="component" value="Unassembled WGS sequence"/>
</dbReference>
<dbReference type="Pfam" id="PF07947">
    <property type="entry name" value="YhhN"/>
    <property type="match status" value="1"/>
</dbReference>
<proteinExistence type="inferred from homology"/>
<keyword evidence="5 6" id="KW-0472">Membrane</keyword>
<evidence type="ECO:0000256" key="5">
    <source>
        <dbReference type="ARBA" id="ARBA00023136"/>
    </source>
</evidence>
<dbReference type="InterPro" id="IPR012506">
    <property type="entry name" value="TMEM86B-like"/>
</dbReference>
<dbReference type="AlphaFoldDB" id="A2DU32"/>
<dbReference type="EMBL" id="DS113247">
    <property type="protein sequence ID" value="EAY16025.1"/>
    <property type="molecule type" value="Genomic_DNA"/>
</dbReference>
<dbReference type="VEuPathDB" id="TrichDB:TVAGG3_0438970"/>
<evidence type="ECO:0000256" key="1">
    <source>
        <dbReference type="ARBA" id="ARBA00004141"/>
    </source>
</evidence>
<dbReference type="RefSeq" id="XP_001328248.1">
    <property type="nucleotide sequence ID" value="XM_001328213.1"/>
</dbReference>
<evidence type="ECO:0000313" key="7">
    <source>
        <dbReference type="EMBL" id="EAY16025.1"/>
    </source>
</evidence>
<evidence type="ECO:0008006" key="9">
    <source>
        <dbReference type="Google" id="ProtNLM"/>
    </source>
</evidence>
<reference evidence="7" key="1">
    <citation type="submission" date="2006-10" db="EMBL/GenBank/DDBJ databases">
        <authorList>
            <person name="Amadeo P."/>
            <person name="Zhao Q."/>
            <person name="Wortman J."/>
            <person name="Fraser-Liggett C."/>
            <person name="Carlton J."/>
        </authorList>
    </citation>
    <scope>NUCLEOTIDE SEQUENCE</scope>
    <source>
        <strain evidence="7">G3</strain>
    </source>
</reference>
<feature type="transmembrane region" description="Helical" evidence="6">
    <location>
        <begin position="15"/>
        <end position="34"/>
    </location>
</feature>
<feature type="transmembrane region" description="Helical" evidence="6">
    <location>
        <begin position="95"/>
        <end position="113"/>
    </location>
</feature>
<dbReference type="InParanoid" id="A2DU32"/>
<evidence type="ECO:0000256" key="3">
    <source>
        <dbReference type="ARBA" id="ARBA00022692"/>
    </source>
</evidence>
<feature type="transmembrane region" description="Helical" evidence="6">
    <location>
        <begin position="125"/>
        <end position="146"/>
    </location>
</feature>
<name>A2DU32_TRIV3</name>
<comment type="similarity">
    <text evidence="2">Belongs to the TMEM86 family.</text>
</comment>
<keyword evidence="8" id="KW-1185">Reference proteome</keyword>